<dbReference type="AlphaFoldDB" id="A0A6L2KTV1"/>
<dbReference type="InterPro" id="IPR013103">
    <property type="entry name" value="RVT_2"/>
</dbReference>
<dbReference type="Pfam" id="PF07727">
    <property type="entry name" value="RVT_2"/>
    <property type="match status" value="1"/>
</dbReference>
<reference evidence="2" key="1">
    <citation type="journal article" date="2019" name="Sci. Rep.">
        <title>Draft genome of Tanacetum cinerariifolium, the natural source of mosquito coil.</title>
        <authorList>
            <person name="Yamashiro T."/>
            <person name="Shiraishi A."/>
            <person name="Satake H."/>
            <person name="Nakayama K."/>
        </authorList>
    </citation>
    <scope>NUCLEOTIDE SEQUENCE</scope>
</reference>
<feature type="domain" description="Reverse transcriptase Ty1/copia-type" evidence="1">
    <location>
        <begin position="87"/>
        <end position="153"/>
    </location>
</feature>
<organism evidence="2">
    <name type="scientific">Tanacetum cinerariifolium</name>
    <name type="common">Dalmatian daisy</name>
    <name type="synonym">Chrysanthemum cinerariifolium</name>
    <dbReference type="NCBI Taxonomy" id="118510"/>
    <lineage>
        <taxon>Eukaryota</taxon>
        <taxon>Viridiplantae</taxon>
        <taxon>Streptophyta</taxon>
        <taxon>Embryophyta</taxon>
        <taxon>Tracheophyta</taxon>
        <taxon>Spermatophyta</taxon>
        <taxon>Magnoliopsida</taxon>
        <taxon>eudicotyledons</taxon>
        <taxon>Gunneridae</taxon>
        <taxon>Pentapetalae</taxon>
        <taxon>asterids</taxon>
        <taxon>campanulids</taxon>
        <taxon>Asterales</taxon>
        <taxon>Asteraceae</taxon>
        <taxon>Asteroideae</taxon>
        <taxon>Anthemideae</taxon>
        <taxon>Anthemidinae</taxon>
        <taxon>Tanacetum</taxon>
    </lineage>
</organism>
<accession>A0A6L2KTV1</accession>
<evidence type="ECO:0000259" key="1">
    <source>
        <dbReference type="Pfam" id="PF07727"/>
    </source>
</evidence>
<gene>
    <name evidence="2" type="ORF">Tci_025001</name>
</gene>
<protein>
    <submittedName>
        <fullName evidence="2">Retrovirus-related Pol polyprotein from transposon TNT 1-94</fullName>
    </submittedName>
</protein>
<sequence>MASEQHDSGPELQRLTSGHIISGLVQTHAASTSATPPIKIDWDVLFQPMFDEYFKSLSAISTPIFTATLLPLDTVGASHSSTSIDKDALSPIARIEATHIFITYAAHNNMTVFQMDVEIAFLNGILKEEVYVSQPEGFVDEDHLTRVFRLKKTKEIAVRYYFIKEQVENEIIELYFVKTAYQLANIFTKAVARKRFEFLVERLGMQSITPEELKLLAKPDEDEE</sequence>
<proteinExistence type="predicted"/>
<evidence type="ECO:0000313" key="2">
    <source>
        <dbReference type="EMBL" id="GEU53023.1"/>
    </source>
</evidence>
<dbReference type="EMBL" id="BKCJ010003108">
    <property type="protein sequence ID" value="GEU53023.1"/>
    <property type="molecule type" value="Genomic_DNA"/>
</dbReference>
<name>A0A6L2KTV1_TANCI</name>
<comment type="caution">
    <text evidence="2">The sequence shown here is derived from an EMBL/GenBank/DDBJ whole genome shotgun (WGS) entry which is preliminary data.</text>
</comment>